<evidence type="ECO:0000256" key="2">
    <source>
        <dbReference type="ARBA" id="ARBA00022692"/>
    </source>
</evidence>
<keyword evidence="3" id="KW-0732">Signal</keyword>
<dbReference type="Pfam" id="PF00530">
    <property type="entry name" value="SRCR"/>
    <property type="match status" value="1"/>
</dbReference>
<feature type="disulfide bond" evidence="9">
    <location>
        <begin position="82"/>
        <end position="92"/>
    </location>
</feature>
<keyword evidence="5" id="KW-1133">Transmembrane helix</keyword>
<dbReference type="GO" id="GO:0005886">
    <property type="term" value="C:plasma membrane"/>
    <property type="evidence" value="ECO:0007669"/>
    <property type="project" value="TreeGrafter"/>
</dbReference>
<dbReference type="FunFam" id="3.10.250.10:FF:000016">
    <property type="entry name" value="Scavenger receptor cysteine-rich protein type 12"/>
    <property type="match status" value="1"/>
</dbReference>
<evidence type="ECO:0000256" key="9">
    <source>
        <dbReference type="PROSITE-ProRule" id="PRU00196"/>
    </source>
</evidence>
<accession>A0AA47M615</accession>
<dbReference type="InterPro" id="IPR001190">
    <property type="entry name" value="SRCR"/>
</dbReference>
<evidence type="ECO:0000256" key="1">
    <source>
        <dbReference type="ARBA" id="ARBA00004167"/>
    </source>
</evidence>
<dbReference type="GO" id="GO:0031638">
    <property type="term" value="P:zymogen activation"/>
    <property type="evidence" value="ECO:0007669"/>
    <property type="project" value="TreeGrafter"/>
</dbReference>
<dbReference type="GO" id="GO:0004252">
    <property type="term" value="F:serine-type endopeptidase activity"/>
    <property type="evidence" value="ECO:0007669"/>
    <property type="project" value="TreeGrafter"/>
</dbReference>
<evidence type="ECO:0000259" key="10">
    <source>
        <dbReference type="PROSITE" id="PS50287"/>
    </source>
</evidence>
<dbReference type="Proteomes" id="UP001174136">
    <property type="component" value="Unassembled WGS sequence"/>
</dbReference>
<evidence type="ECO:0000256" key="8">
    <source>
        <dbReference type="ARBA" id="ARBA00023180"/>
    </source>
</evidence>
<dbReference type="SUPFAM" id="SSF56487">
    <property type="entry name" value="SRCR-like"/>
    <property type="match status" value="1"/>
</dbReference>
<evidence type="ECO:0000313" key="12">
    <source>
        <dbReference type="Proteomes" id="UP001174136"/>
    </source>
</evidence>
<keyword evidence="11" id="KW-0675">Receptor</keyword>
<keyword evidence="4" id="KW-0677">Repeat</keyword>
<comment type="caution">
    <text evidence="9">Lacks conserved residue(s) required for the propagation of feature annotation.</text>
</comment>
<dbReference type="AlphaFoldDB" id="A0AA47M615"/>
<organism evidence="11 12">
    <name type="scientific">Merluccius polli</name>
    <name type="common">Benguela hake</name>
    <name type="synonym">Merluccius cadenati</name>
    <dbReference type="NCBI Taxonomy" id="89951"/>
    <lineage>
        <taxon>Eukaryota</taxon>
        <taxon>Metazoa</taxon>
        <taxon>Chordata</taxon>
        <taxon>Craniata</taxon>
        <taxon>Vertebrata</taxon>
        <taxon>Euteleostomi</taxon>
        <taxon>Actinopterygii</taxon>
        <taxon>Neopterygii</taxon>
        <taxon>Teleostei</taxon>
        <taxon>Neoteleostei</taxon>
        <taxon>Acanthomorphata</taxon>
        <taxon>Zeiogadaria</taxon>
        <taxon>Gadariae</taxon>
        <taxon>Gadiformes</taxon>
        <taxon>Gadoidei</taxon>
        <taxon>Merlucciidae</taxon>
        <taxon>Merluccius</taxon>
    </lineage>
</organism>
<feature type="domain" description="SRCR" evidence="10">
    <location>
        <begin position="13"/>
        <end position="113"/>
    </location>
</feature>
<dbReference type="SMART" id="SM00202">
    <property type="entry name" value="SR"/>
    <property type="match status" value="1"/>
</dbReference>
<reference evidence="11" key="1">
    <citation type="journal article" date="2023" name="Front. Mar. Sci.">
        <title>A new Merluccius polli reference genome to investigate the effects of global change in West African waters.</title>
        <authorList>
            <person name="Mateo J.L."/>
            <person name="Blanco-Fernandez C."/>
            <person name="Garcia-Vazquez E."/>
            <person name="Machado-Schiaffino G."/>
        </authorList>
    </citation>
    <scope>NUCLEOTIDE SEQUENCE</scope>
    <source>
        <strain evidence="11">C29</strain>
        <tissue evidence="11">Fin</tissue>
    </source>
</reference>
<proteinExistence type="predicted"/>
<dbReference type="InterPro" id="IPR036772">
    <property type="entry name" value="SRCR-like_dom_sf"/>
</dbReference>
<dbReference type="PRINTS" id="PR00258">
    <property type="entry name" value="SPERACTRCPTR"/>
</dbReference>
<evidence type="ECO:0000256" key="4">
    <source>
        <dbReference type="ARBA" id="ARBA00022737"/>
    </source>
</evidence>
<protein>
    <submittedName>
        <fullName evidence="11">Scavenger receptor cysteine-rich type 1 protein M160</fullName>
    </submittedName>
</protein>
<comment type="subcellular location">
    <subcellularLocation>
        <location evidence="1">Membrane</location>
        <topology evidence="1">Single-pass membrane protein</topology>
    </subcellularLocation>
</comment>
<dbReference type="PROSITE" id="PS50287">
    <property type="entry name" value="SRCR_2"/>
    <property type="match status" value="1"/>
</dbReference>
<keyword evidence="7 9" id="KW-1015">Disulfide bond</keyword>
<sequence length="150" mass="16688">MNGRTASAQDNRLFLKGGDNPCQGYVQVYHEKKWGVVGSDGWRKENEDVVCRSIGCGSSLGSTNQLLDTEAMALVWLNDLHCSGSEEQLWECKTPGWGISIYTKDIVKKIKCSEEVKLHLDGYDCAGAVYYSVNNSTGYFCEDSKWSKPT</sequence>
<keyword evidence="12" id="KW-1185">Reference proteome</keyword>
<dbReference type="PANTHER" id="PTHR48071">
    <property type="entry name" value="SRCR DOMAIN-CONTAINING PROTEIN"/>
    <property type="match status" value="1"/>
</dbReference>
<keyword evidence="8" id="KW-0325">Glycoprotein</keyword>
<evidence type="ECO:0000256" key="7">
    <source>
        <dbReference type="ARBA" id="ARBA00023157"/>
    </source>
</evidence>
<name>A0AA47M615_MERPO</name>
<keyword evidence="6" id="KW-0472">Membrane</keyword>
<evidence type="ECO:0000313" key="11">
    <source>
        <dbReference type="EMBL" id="KAK0134320.1"/>
    </source>
</evidence>
<dbReference type="EMBL" id="JAOPHQ010005714">
    <property type="protein sequence ID" value="KAK0134320.1"/>
    <property type="molecule type" value="Genomic_DNA"/>
</dbReference>
<comment type="caution">
    <text evidence="11">The sequence shown here is derived from an EMBL/GenBank/DDBJ whole genome shotgun (WGS) entry which is preliminary data.</text>
</comment>
<dbReference type="Gene3D" id="3.10.250.10">
    <property type="entry name" value="SRCR-like domain"/>
    <property type="match status" value="1"/>
</dbReference>
<keyword evidence="2" id="KW-0812">Transmembrane</keyword>
<feature type="disulfide bond" evidence="9">
    <location>
        <begin position="51"/>
        <end position="112"/>
    </location>
</feature>
<evidence type="ECO:0000256" key="5">
    <source>
        <dbReference type="ARBA" id="ARBA00022989"/>
    </source>
</evidence>
<gene>
    <name evidence="11" type="primary">CD163L1_1</name>
    <name evidence="11" type="ORF">N1851_030113</name>
</gene>
<evidence type="ECO:0000256" key="3">
    <source>
        <dbReference type="ARBA" id="ARBA00022729"/>
    </source>
</evidence>
<evidence type="ECO:0000256" key="6">
    <source>
        <dbReference type="ARBA" id="ARBA00023136"/>
    </source>
</evidence>
<dbReference type="PANTHER" id="PTHR48071:SF27">
    <property type="entry name" value="SCAVENGER RECEPTOR CYSTEINE-RICH TYPE 1 PROTEIN M130-LIKE"/>
    <property type="match status" value="1"/>
</dbReference>